<evidence type="ECO:0000259" key="6">
    <source>
        <dbReference type="Pfam" id="PF01782"/>
    </source>
</evidence>
<dbReference type="InterPro" id="IPR002676">
    <property type="entry name" value="RimM_N"/>
</dbReference>
<dbReference type="GO" id="GO:0005737">
    <property type="term" value="C:cytoplasm"/>
    <property type="evidence" value="ECO:0007669"/>
    <property type="project" value="UniProtKB-SubCell"/>
</dbReference>
<comment type="caution">
    <text evidence="8">The sequence shown here is derived from an EMBL/GenBank/DDBJ whole genome shotgun (WGS) entry which is preliminary data.</text>
</comment>
<gene>
    <name evidence="5 8" type="primary">rimM</name>
    <name evidence="8" type="ORF">HXK21_05080</name>
</gene>
<protein>
    <recommendedName>
        <fullName evidence="5">Ribosome maturation factor RimM</fullName>
    </recommendedName>
</protein>
<dbReference type="SUPFAM" id="SSF50447">
    <property type="entry name" value="Translation proteins"/>
    <property type="match status" value="1"/>
</dbReference>
<dbReference type="Gene3D" id="2.30.30.240">
    <property type="entry name" value="PRC-barrel domain"/>
    <property type="match status" value="1"/>
</dbReference>
<comment type="similarity">
    <text evidence="5">Belongs to the RimM family.</text>
</comment>
<dbReference type="PANTHER" id="PTHR33692">
    <property type="entry name" value="RIBOSOME MATURATION FACTOR RIMM"/>
    <property type="match status" value="1"/>
</dbReference>
<dbReference type="InterPro" id="IPR056792">
    <property type="entry name" value="PRC_RimM"/>
</dbReference>
<evidence type="ECO:0000256" key="2">
    <source>
        <dbReference type="ARBA" id="ARBA00022517"/>
    </source>
</evidence>
<name>A0A929RY20_9BACT</name>
<keyword evidence="1 5" id="KW-0963">Cytoplasm</keyword>
<evidence type="ECO:0000313" key="9">
    <source>
        <dbReference type="Proteomes" id="UP000704068"/>
    </source>
</evidence>
<dbReference type="GO" id="GO:0005840">
    <property type="term" value="C:ribosome"/>
    <property type="evidence" value="ECO:0007669"/>
    <property type="project" value="InterPro"/>
</dbReference>
<feature type="domain" description="Ribosome maturation factor RimM PRC barrel" evidence="7">
    <location>
        <begin position="106"/>
        <end position="172"/>
    </location>
</feature>
<reference evidence="8" key="1">
    <citation type="submission" date="2020-04" db="EMBL/GenBank/DDBJ databases">
        <title>Deep metagenomics examines the oral microbiome during advanced dental caries in children, revealing novel taxa and co-occurrences with host molecules.</title>
        <authorList>
            <person name="Baker J.L."/>
            <person name="Morton J.T."/>
            <person name="Dinis M."/>
            <person name="Alvarez R."/>
            <person name="Tran N.C."/>
            <person name="Knight R."/>
            <person name="Edlund A."/>
        </authorList>
    </citation>
    <scope>NUCLEOTIDE SEQUENCE</scope>
    <source>
        <strain evidence="8">JCVI_34_bin.1</strain>
    </source>
</reference>
<evidence type="ECO:0000259" key="7">
    <source>
        <dbReference type="Pfam" id="PF24986"/>
    </source>
</evidence>
<comment type="subunit">
    <text evidence="5">Binds ribosomal protein uS19.</text>
</comment>
<comment type="function">
    <text evidence="5">An accessory protein needed during the final step in the assembly of 30S ribosomal subunit, possibly for assembly of the head region. Essential for efficient processing of 16S rRNA. May be needed both before and after RbfA during the maturation of 16S rRNA. It has affinity for free ribosomal 30S subunits but not for 70S ribosomes.</text>
</comment>
<comment type="subcellular location">
    <subcellularLocation>
        <location evidence="5">Cytoplasm</location>
    </subcellularLocation>
</comment>
<feature type="domain" description="RimM N-terminal" evidence="6">
    <location>
        <begin position="10"/>
        <end position="90"/>
    </location>
</feature>
<evidence type="ECO:0000313" key="8">
    <source>
        <dbReference type="EMBL" id="MBF0970396.1"/>
    </source>
</evidence>
<keyword evidence="2 5" id="KW-0690">Ribosome biogenesis</keyword>
<dbReference type="EMBL" id="JABZGR010000012">
    <property type="protein sequence ID" value="MBF0970396.1"/>
    <property type="molecule type" value="Genomic_DNA"/>
</dbReference>
<accession>A0A929RY20</accession>
<dbReference type="SUPFAM" id="SSF50346">
    <property type="entry name" value="PRC-barrel domain"/>
    <property type="match status" value="1"/>
</dbReference>
<dbReference type="Gene3D" id="2.40.30.60">
    <property type="entry name" value="RimM"/>
    <property type="match status" value="1"/>
</dbReference>
<dbReference type="InterPro" id="IPR011033">
    <property type="entry name" value="PRC_barrel-like_sf"/>
</dbReference>
<dbReference type="Pfam" id="PF01782">
    <property type="entry name" value="RimM"/>
    <property type="match status" value="1"/>
</dbReference>
<dbReference type="RefSeq" id="WP_303763785.1">
    <property type="nucleotide sequence ID" value="NZ_JABZGR010000012.1"/>
</dbReference>
<dbReference type="AlphaFoldDB" id="A0A929RY20"/>
<dbReference type="GO" id="GO:0006364">
    <property type="term" value="P:rRNA processing"/>
    <property type="evidence" value="ECO:0007669"/>
    <property type="project" value="UniProtKB-UniRule"/>
</dbReference>
<dbReference type="GO" id="GO:0042274">
    <property type="term" value="P:ribosomal small subunit biogenesis"/>
    <property type="evidence" value="ECO:0007669"/>
    <property type="project" value="UniProtKB-UniRule"/>
</dbReference>
<sequence length="177" mass="19944">MIKADDLVLIGKITKLHGIDGEVVCHFTDDVFDRGDSAFLFLELDGLPVPFEWEEYRFKGAEDALFKFVEAPDEASARHLIGAKVYYPKEFIPELDESEGLPSYRALIGFQVKDAEGHSLGVVNAVDDSSANILLTVVDAEDRVLLLPYHDDFLLHFDLRERILQLRLPEGLLDLNV</sequence>
<dbReference type="NCBIfam" id="TIGR02273">
    <property type="entry name" value="16S_RimM"/>
    <property type="match status" value="1"/>
</dbReference>
<dbReference type="InterPro" id="IPR036976">
    <property type="entry name" value="RimM_N_sf"/>
</dbReference>
<evidence type="ECO:0000256" key="3">
    <source>
        <dbReference type="ARBA" id="ARBA00022552"/>
    </source>
</evidence>
<evidence type="ECO:0000256" key="5">
    <source>
        <dbReference type="HAMAP-Rule" id="MF_00014"/>
    </source>
</evidence>
<evidence type="ECO:0000256" key="1">
    <source>
        <dbReference type="ARBA" id="ARBA00022490"/>
    </source>
</evidence>
<dbReference type="Pfam" id="PF24986">
    <property type="entry name" value="PRC_RimM"/>
    <property type="match status" value="1"/>
</dbReference>
<dbReference type="GO" id="GO:0043022">
    <property type="term" value="F:ribosome binding"/>
    <property type="evidence" value="ECO:0007669"/>
    <property type="project" value="InterPro"/>
</dbReference>
<dbReference type="Proteomes" id="UP000704068">
    <property type="component" value="Unassembled WGS sequence"/>
</dbReference>
<dbReference type="HAMAP" id="MF_00014">
    <property type="entry name" value="Ribosome_mat_RimM"/>
    <property type="match status" value="1"/>
</dbReference>
<dbReference type="InterPro" id="IPR011961">
    <property type="entry name" value="RimM"/>
</dbReference>
<keyword evidence="4 5" id="KW-0143">Chaperone</keyword>
<proteinExistence type="inferred from homology"/>
<dbReference type="PANTHER" id="PTHR33692:SF1">
    <property type="entry name" value="RIBOSOME MATURATION FACTOR RIMM"/>
    <property type="match status" value="1"/>
</dbReference>
<keyword evidence="3 5" id="KW-0698">rRNA processing</keyword>
<dbReference type="InterPro" id="IPR009000">
    <property type="entry name" value="Transl_B-barrel_sf"/>
</dbReference>
<organism evidence="8 9">
    <name type="scientific">Alloprevotella tannerae</name>
    <dbReference type="NCBI Taxonomy" id="76122"/>
    <lineage>
        <taxon>Bacteria</taxon>
        <taxon>Pseudomonadati</taxon>
        <taxon>Bacteroidota</taxon>
        <taxon>Bacteroidia</taxon>
        <taxon>Bacteroidales</taxon>
        <taxon>Prevotellaceae</taxon>
        <taxon>Alloprevotella</taxon>
    </lineage>
</organism>
<evidence type="ECO:0000256" key="4">
    <source>
        <dbReference type="ARBA" id="ARBA00023186"/>
    </source>
</evidence>
<comment type="domain">
    <text evidence="5">The PRC barrel domain binds ribosomal protein uS19.</text>
</comment>